<organism evidence="7 8">
    <name type="scientific">Flexivirga caeni</name>
    <dbReference type="NCBI Taxonomy" id="2294115"/>
    <lineage>
        <taxon>Bacteria</taxon>
        <taxon>Bacillati</taxon>
        <taxon>Actinomycetota</taxon>
        <taxon>Actinomycetes</taxon>
        <taxon>Micrococcales</taxon>
        <taxon>Dermacoccaceae</taxon>
        <taxon>Flexivirga</taxon>
    </lineage>
</organism>
<gene>
    <name evidence="7" type="primary">ruvX</name>
    <name evidence="7" type="ORF">EFY87_18520</name>
</gene>
<dbReference type="SMART" id="SM00732">
    <property type="entry name" value="YqgFc"/>
    <property type="match status" value="1"/>
</dbReference>
<evidence type="ECO:0000313" key="8">
    <source>
        <dbReference type="Proteomes" id="UP000271678"/>
    </source>
</evidence>
<dbReference type="EC" id="3.1.-.-" evidence="5"/>
<evidence type="ECO:0000256" key="4">
    <source>
        <dbReference type="ARBA" id="ARBA00022801"/>
    </source>
</evidence>
<dbReference type="SUPFAM" id="SSF53098">
    <property type="entry name" value="Ribonuclease H-like"/>
    <property type="match status" value="1"/>
</dbReference>
<evidence type="ECO:0000259" key="6">
    <source>
        <dbReference type="SMART" id="SM00732"/>
    </source>
</evidence>
<evidence type="ECO:0000256" key="3">
    <source>
        <dbReference type="ARBA" id="ARBA00022722"/>
    </source>
</evidence>
<evidence type="ECO:0000313" key="7">
    <source>
        <dbReference type="EMBL" id="RNI18051.1"/>
    </source>
</evidence>
<dbReference type="Proteomes" id="UP000271678">
    <property type="component" value="Unassembled WGS sequence"/>
</dbReference>
<dbReference type="OrthoDB" id="9790539at2"/>
<protein>
    <recommendedName>
        <fullName evidence="5">Putative pre-16S rRNA nuclease</fullName>
        <ecNumber evidence="5">3.1.-.-</ecNumber>
    </recommendedName>
</protein>
<comment type="caution">
    <text evidence="7">The sequence shown here is derived from an EMBL/GenBank/DDBJ whole genome shotgun (WGS) entry which is preliminary data.</text>
</comment>
<dbReference type="InterPro" id="IPR037027">
    <property type="entry name" value="YqgF/RNaseH-like_dom_sf"/>
</dbReference>
<dbReference type="RefSeq" id="WP_123272967.1">
    <property type="nucleotide sequence ID" value="NZ_RJJQ01000025.1"/>
</dbReference>
<dbReference type="AlphaFoldDB" id="A0A3M9LXL7"/>
<dbReference type="GO" id="GO:0016788">
    <property type="term" value="F:hydrolase activity, acting on ester bonds"/>
    <property type="evidence" value="ECO:0007669"/>
    <property type="project" value="UniProtKB-UniRule"/>
</dbReference>
<dbReference type="GO" id="GO:0000967">
    <property type="term" value="P:rRNA 5'-end processing"/>
    <property type="evidence" value="ECO:0007669"/>
    <property type="project" value="UniProtKB-UniRule"/>
</dbReference>
<keyword evidence="2 5" id="KW-0690">Ribosome biogenesis</keyword>
<keyword evidence="3 5" id="KW-0540">Nuclease</keyword>
<dbReference type="InterPro" id="IPR012337">
    <property type="entry name" value="RNaseH-like_sf"/>
</dbReference>
<dbReference type="GO" id="GO:0005829">
    <property type="term" value="C:cytosol"/>
    <property type="evidence" value="ECO:0007669"/>
    <property type="project" value="TreeGrafter"/>
</dbReference>
<comment type="similarity">
    <text evidence="5">Belongs to the YqgF HJR family.</text>
</comment>
<dbReference type="HAMAP" id="MF_00651">
    <property type="entry name" value="Nuclease_YqgF"/>
    <property type="match status" value="1"/>
</dbReference>
<proteinExistence type="inferred from homology"/>
<comment type="subcellular location">
    <subcellularLocation>
        <location evidence="5">Cytoplasm</location>
    </subcellularLocation>
</comment>
<dbReference type="Pfam" id="PF03652">
    <property type="entry name" value="RuvX"/>
    <property type="match status" value="1"/>
</dbReference>
<dbReference type="PANTHER" id="PTHR33317">
    <property type="entry name" value="POLYNUCLEOTIDYL TRANSFERASE, RIBONUCLEASE H-LIKE SUPERFAMILY PROTEIN"/>
    <property type="match status" value="1"/>
</dbReference>
<comment type="function">
    <text evidence="5">Could be a nuclease involved in processing of the 5'-end of pre-16S rRNA.</text>
</comment>
<dbReference type="GO" id="GO:0004518">
    <property type="term" value="F:nuclease activity"/>
    <property type="evidence" value="ECO:0007669"/>
    <property type="project" value="UniProtKB-KW"/>
</dbReference>
<feature type="domain" description="YqgF/RNase H-like" evidence="6">
    <location>
        <begin position="4"/>
        <end position="105"/>
    </location>
</feature>
<keyword evidence="1 5" id="KW-0963">Cytoplasm</keyword>
<sequence>MRHGVRIGVDVGSVRVGVAACDPAGVLATPVGTFRRSGDAADIRAVAELAAERAAIEVVVGLPLSMDGTEQAAAEAARAWANELRRLGPGLAVRLVDERLTTVDAHRAMRESGLRARDRREIVDQQAAVLILQAALDSERVSGRPAGVVLGARKPRHTKERQRKAPE</sequence>
<dbReference type="PANTHER" id="PTHR33317:SF4">
    <property type="entry name" value="POLYNUCLEOTIDYL TRANSFERASE, RIBONUCLEASE H-LIKE SUPERFAMILY PROTEIN"/>
    <property type="match status" value="1"/>
</dbReference>
<dbReference type="InterPro" id="IPR005227">
    <property type="entry name" value="YqgF"/>
</dbReference>
<evidence type="ECO:0000256" key="5">
    <source>
        <dbReference type="HAMAP-Rule" id="MF_00651"/>
    </source>
</evidence>
<reference evidence="7 8" key="1">
    <citation type="submission" date="2018-11" db="EMBL/GenBank/DDBJ databases">
        <title>Draft genome of Simplicispira Flexivirga sp. BO-16.</title>
        <authorList>
            <person name="Im W.T."/>
        </authorList>
    </citation>
    <scope>NUCLEOTIDE SEQUENCE [LARGE SCALE GENOMIC DNA]</scope>
    <source>
        <strain evidence="7 8">BO-16</strain>
    </source>
</reference>
<keyword evidence="8" id="KW-1185">Reference proteome</keyword>
<evidence type="ECO:0000256" key="2">
    <source>
        <dbReference type="ARBA" id="ARBA00022517"/>
    </source>
</evidence>
<dbReference type="CDD" id="cd16964">
    <property type="entry name" value="YqgF"/>
    <property type="match status" value="1"/>
</dbReference>
<dbReference type="NCBIfam" id="TIGR00250">
    <property type="entry name" value="RNAse_H_YqgF"/>
    <property type="match status" value="1"/>
</dbReference>
<accession>A0A3M9LXL7</accession>
<dbReference type="InterPro" id="IPR006641">
    <property type="entry name" value="YqgF/RNaseH-like_dom"/>
</dbReference>
<dbReference type="Gene3D" id="3.30.420.140">
    <property type="entry name" value="YqgF/RNase H-like domain"/>
    <property type="match status" value="1"/>
</dbReference>
<evidence type="ECO:0000256" key="1">
    <source>
        <dbReference type="ARBA" id="ARBA00022490"/>
    </source>
</evidence>
<name>A0A3M9LXL7_9MICO</name>
<keyword evidence="4 5" id="KW-0378">Hydrolase</keyword>
<dbReference type="EMBL" id="RJJQ01000025">
    <property type="protein sequence ID" value="RNI18051.1"/>
    <property type="molecule type" value="Genomic_DNA"/>
</dbReference>